<gene>
    <name evidence="3" type="ORF">PHYPO_G00241010</name>
</gene>
<accession>A0A5N5NCR7</accession>
<dbReference type="InterPro" id="IPR011989">
    <property type="entry name" value="ARM-like"/>
</dbReference>
<keyword evidence="4" id="KW-1185">Reference proteome</keyword>
<feature type="domain" description="Cilia- and flagella-associated protein 69 ARM repeats" evidence="2">
    <location>
        <begin position="48"/>
        <end position="773"/>
    </location>
</feature>
<dbReference type="EMBL" id="VFJC01000010">
    <property type="protein sequence ID" value="KAB5565405.1"/>
    <property type="molecule type" value="Genomic_DNA"/>
</dbReference>
<dbReference type="InterPro" id="IPR048732">
    <property type="entry name" value="CFA69"/>
</dbReference>
<reference evidence="3 4" key="1">
    <citation type="submission" date="2019-06" db="EMBL/GenBank/DDBJ databases">
        <title>A chromosome-scale genome assembly of the striped catfish, Pangasianodon hypophthalmus.</title>
        <authorList>
            <person name="Wen M."/>
            <person name="Zahm M."/>
            <person name="Roques C."/>
            <person name="Cabau C."/>
            <person name="Klopp C."/>
            <person name="Donnadieu C."/>
            <person name="Jouanno E."/>
            <person name="Avarre J.-C."/>
            <person name="Campet M."/>
            <person name="Ha T.T.T."/>
            <person name="Dugue R."/>
            <person name="Lampietro C."/>
            <person name="Louis A."/>
            <person name="Herpin A."/>
            <person name="Echchiki A."/>
            <person name="Berthelot C."/>
            <person name="Parey E."/>
            <person name="Roest-Crollius H."/>
            <person name="Braasch I."/>
            <person name="Postlethwait J."/>
            <person name="Bobe J."/>
            <person name="Montfort J."/>
            <person name="Bouchez O."/>
            <person name="Begum T."/>
            <person name="Schartl M."/>
            <person name="Guiguen Y."/>
        </authorList>
    </citation>
    <scope>NUCLEOTIDE SEQUENCE [LARGE SCALE GENOMIC DNA]</scope>
    <source>
        <strain evidence="3 4">Indonesia</strain>
        <tissue evidence="3">Blood</tissue>
    </source>
</reference>
<protein>
    <recommendedName>
        <fullName evidence="2">Cilia- and flagella-associated protein 69 ARM repeats domain-containing protein</fullName>
    </recommendedName>
</protein>
<dbReference type="SUPFAM" id="SSF48371">
    <property type="entry name" value="ARM repeat"/>
    <property type="match status" value="2"/>
</dbReference>
<evidence type="ECO:0000259" key="2">
    <source>
        <dbReference type="Pfam" id="PF21049"/>
    </source>
</evidence>
<dbReference type="Pfam" id="PF21049">
    <property type="entry name" value="CFA69_ARM_rpt"/>
    <property type="match status" value="1"/>
</dbReference>
<proteinExistence type="predicted"/>
<dbReference type="GO" id="GO:0097730">
    <property type="term" value="C:non-motile cilium"/>
    <property type="evidence" value="ECO:0007669"/>
    <property type="project" value="TreeGrafter"/>
</dbReference>
<dbReference type="Proteomes" id="UP000327468">
    <property type="component" value="Chromosome 9"/>
</dbReference>
<dbReference type="InterPro" id="IPR016024">
    <property type="entry name" value="ARM-type_fold"/>
</dbReference>
<dbReference type="Gene3D" id="1.25.10.10">
    <property type="entry name" value="Leucine-rich Repeat Variant"/>
    <property type="match status" value="2"/>
</dbReference>
<organism evidence="3 4">
    <name type="scientific">Pangasianodon hypophthalmus</name>
    <name type="common">Striped catfish</name>
    <name type="synonym">Helicophagus hypophthalmus</name>
    <dbReference type="NCBI Taxonomy" id="310915"/>
    <lineage>
        <taxon>Eukaryota</taxon>
        <taxon>Metazoa</taxon>
        <taxon>Chordata</taxon>
        <taxon>Craniata</taxon>
        <taxon>Vertebrata</taxon>
        <taxon>Euteleostomi</taxon>
        <taxon>Actinopterygii</taxon>
        <taxon>Neopterygii</taxon>
        <taxon>Teleostei</taxon>
        <taxon>Ostariophysi</taxon>
        <taxon>Siluriformes</taxon>
        <taxon>Pangasiidae</taxon>
        <taxon>Pangasianodon</taxon>
    </lineage>
</organism>
<evidence type="ECO:0000256" key="1">
    <source>
        <dbReference type="SAM" id="MobiDB-lite"/>
    </source>
</evidence>
<evidence type="ECO:0000313" key="3">
    <source>
        <dbReference type="EMBL" id="KAB5565405.1"/>
    </source>
</evidence>
<dbReference type="GO" id="GO:1990834">
    <property type="term" value="P:response to odorant"/>
    <property type="evidence" value="ECO:0007669"/>
    <property type="project" value="TreeGrafter"/>
</dbReference>
<evidence type="ECO:0000313" key="4">
    <source>
        <dbReference type="Proteomes" id="UP000327468"/>
    </source>
</evidence>
<dbReference type="AlphaFoldDB" id="A0A5N5NCR7"/>
<feature type="compositionally biased region" description="Polar residues" evidence="1">
    <location>
        <begin position="1"/>
        <end position="23"/>
    </location>
</feature>
<dbReference type="GO" id="GO:0097225">
    <property type="term" value="C:sperm midpiece"/>
    <property type="evidence" value="ECO:0007669"/>
    <property type="project" value="TreeGrafter"/>
</dbReference>
<feature type="region of interest" description="Disordered" evidence="1">
    <location>
        <begin position="1"/>
        <end position="48"/>
    </location>
</feature>
<name>A0A5N5NCR7_PANHP</name>
<dbReference type="InterPro" id="IPR048733">
    <property type="entry name" value="CFA69_ARM_dom"/>
</dbReference>
<dbReference type="PANTHER" id="PTHR14716:SF0">
    <property type="entry name" value="CILIA- AND FLAGELLA-ASSOCIATED PROTEIN 69"/>
    <property type="match status" value="1"/>
</dbReference>
<dbReference type="PANTHER" id="PTHR14716">
    <property type="entry name" value="CILIA- AND FLAGELLA-ASSOCIATED PROTEIN 69"/>
    <property type="match status" value="1"/>
</dbReference>
<feature type="compositionally biased region" description="Pro residues" evidence="1">
    <location>
        <begin position="25"/>
        <end position="37"/>
    </location>
</feature>
<dbReference type="GO" id="GO:0042048">
    <property type="term" value="P:olfactory behavior"/>
    <property type="evidence" value="ECO:0007669"/>
    <property type="project" value="TreeGrafter"/>
</dbReference>
<comment type="caution">
    <text evidence="3">The sequence shown here is derived from an EMBL/GenBank/DDBJ whole genome shotgun (WGS) entry which is preliminary data.</text>
</comment>
<sequence>MSSTEARMKTCQRSTGSRSQRQTPKAPPISPLPPPHSPGSTEATRHPDLPRVINLLQDPLTCSLKERHISALKRVVKRCQNGYFLRDLSDVFQILNICAEKSEEHPEYASVLRDLIHICRLPFLKEKASDEMNYAGVVTDSLSHMGYLMRVSDATIQEQICASIISLYSPDKAKHYGDGVCPTSLVYRRELVERSGLAETLLLSLALLEKQLSVKLQVLQVLQILSRSSAANCSLILKAEGAQKICFHMNEPDPSGQMLFRSTEILWNLLDNGSREEVTKQLSNMDCIMVLKEAFLHHLLNGFRHYDRQLRNDLLVITTLIAENPRAPLIESGFAKQLILFATLPELRSHNPLIRNFKLTFSNEDFEMKKLLLNLIVVLSRDLAAVQLFKESRVMLALMLLVRPGYSEGRRSGKARRSWTSVQQEELQLQALAALATVAPLMLDEYMACQANTCLLVLLDWCTQQAGADSFFGQGQGFHGSGGRGGRKAQMRYCTRLLRCMASLSNSLINQDLCDQGAISQLLGLLRRFQERKEEEDAVSVEIQTDVLVTLSSLCEGDMHRKDLFGADGVEVTVRYLKMDPAQLYSGLGHNRLILSAVDCVWSCIVGCYTTEDLFLEKEGAFLLLDFIQSSPRSMQSVSLATLLELCDNPKTLAHVEAWRGEKELTAPALLLQLWRKEEAEIGVKRDQHGRIADEKKPLLTMYQEQEPLESIPANRPSSAIMDVSENLRGKIYAFFCRLGFEDLPGLTAEDSITLSVVSSYLDFKVAEVWNEVTAELELEGVRPITPDAEVLSTITRASEDKVKHVSSLQQSIVDRKEQEDLLQEKQAYEEISLNRKQQELTAKSWEHHVAKTSNYKILKESKLLQERSIESSRPREKPEGFIFHSTQISGLQTTNFCGRALAIDSTPTELTGGPLANTDLALERVPIQGGALRKVSASNSDLELPNTVTVK</sequence>
<dbReference type="GO" id="GO:1902093">
    <property type="term" value="P:positive regulation of flagellated sperm motility"/>
    <property type="evidence" value="ECO:0007669"/>
    <property type="project" value="TreeGrafter"/>
</dbReference>